<dbReference type="PROSITE" id="PS51257">
    <property type="entry name" value="PROKAR_LIPOPROTEIN"/>
    <property type="match status" value="1"/>
</dbReference>
<dbReference type="Proteomes" id="UP000001977">
    <property type="component" value="Chromosome"/>
</dbReference>
<dbReference type="InterPro" id="IPR003423">
    <property type="entry name" value="OMP_efflux"/>
</dbReference>
<dbReference type="EMBL" id="AM167904">
    <property type="protein sequence ID" value="CAJ48617.1"/>
    <property type="molecule type" value="Genomic_DNA"/>
</dbReference>
<dbReference type="GO" id="GO:0009279">
    <property type="term" value="C:cell outer membrane"/>
    <property type="evidence" value="ECO:0007669"/>
    <property type="project" value="UniProtKB-SubCell"/>
</dbReference>
<evidence type="ECO:0000256" key="1">
    <source>
        <dbReference type="ARBA" id="ARBA00007613"/>
    </source>
</evidence>
<dbReference type="GO" id="GO:0015562">
    <property type="term" value="F:efflux transmembrane transporter activity"/>
    <property type="evidence" value="ECO:0007669"/>
    <property type="project" value="InterPro"/>
</dbReference>
<dbReference type="PIRSF" id="PIRSF001892">
    <property type="entry name" value="CyaE"/>
    <property type="match status" value="1"/>
</dbReference>
<dbReference type="RefSeq" id="WP_012416694.1">
    <property type="nucleotide sequence ID" value="NC_010645.1"/>
</dbReference>
<keyword evidence="2" id="KW-0998">Cell outer membrane</keyword>
<evidence type="ECO:0000313" key="5">
    <source>
        <dbReference type="Proteomes" id="UP000001977"/>
    </source>
</evidence>
<dbReference type="PANTHER" id="PTHR30203:SF29">
    <property type="entry name" value="PROTEIN CYAE"/>
    <property type="match status" value="1"/>
</dbReference>
<keyword evidence="5" id="KW-1185">Reference proteome</keyword>
<dbReference type="SMR" id="Q2KVA4"/>
<dbReference type="KEGG" id="bav:BAV1008"/>
<dbReference type="InterPro" id="IPR010131">
    <property type="entry name" value="MdtP/NodT-like"/>
</dbReference>
<dbReference type="SUPFAM" id="SSF56954">
    <property type="entry name" value="Outer membrane efflux proteins (OEP)"/>
    <property type="match status" value="1"/>
</dbReference>
<dbReference type="InterPro" id="IPR028351">
    <property type="entry name" value="CyaE"/>
</dbReference>
<protein>
    <recommendedName>
        <fullName evidence="2">Protein CyaE</fullName>
    </recommendedName>
</protein>
<keyword evidence="2" id="KW-0354">Hemolysis</keyword>
<dbReference type="STRING" id="360910.BAV1008"/>
<organism evidence="4 5">
    <name type="scientific">Bordetella avium (strain 197N)</name>
    <dbReference type="NCBI Taxonomy" id="360910"/>
    <lineage>
        <taxon>Bacteria</taxon>
        <taxon>Pseudomonadati</taxon>
        <taxon>Pseudomonadota</taxon>
        <taxon>Betaproteobacteria</taxon>
        <taxon>Burkholderiales</taxon>
        <taxon>Alcaligenaceae</taxon>
        <taxon>Bordetella</taxon>
    </lineage>
</organism>
<keyword evidence="2" id="KW-0204">Cytolysis</keyword>
<name>Q2KVA4_BORA1</name>
<dbReference type="GeneID" id="92935799"/>
<dbReference type="HOGENOM" id="CLU_012817_10_2_4"/>
<evidence type="ECO:0000256" key="2">
    <source>
        <dbReference type="PIRNR" id="PIRNR001892"/>
    </source>
</evidence>
<accession>Q2KVA4</accession>
<keyword evidence="3" id="KW-0732">Signal</keyword>
<keyword evidence="2" id="KW-0472">Membrane</keyword>
<comment type="subcellular location">
    <subcellularLocation>
        <location evidence="2">Cell outer membrane</location>
        <topology evidence="2">Peripheral membrane protein</topology>
    </subcellularLocation>
</comment>
<dbReference type="PANTHER" id="PTHR30203">
    <property type="entry name" value="OUTER MEMBRANE CATION EFFLUX PROTEIN"/>
    <property type="match status" value="1"/>
</dbReference>
<gene>
    <name evidence="4" type="ordered locus">BAV1008</name>
</gene>
<evidence type="ECO:0000313" key="4">
    <source>
        <dbReference type="EMBL" id="CAJ48617.1"/>
    </source>
</evidence>
<keyword evidence="2" id="KW-0813">Transport</keyword>
<evidence type="ECO:0000256" key="3">
    <source>
        <dbReference type="SAM" id="SignalP"/>
    </source>
</evidence>
<feature type="signal peptide" evidence="3">
    <location>
        <begin position="1"/>
        <end position="21"/>
    </location>
</feature>
<reference evidence="4 5" key="1">
    <citation type="journal article" date="2006" name="J. Bacteriol.">
        <title>Comparison of the genome sequence of the poultry pathogen Bordetella avium with those of B. bronchiseptica, B. pertussis, and B. parapertussis reveals extensive diversity in surface structures associated with host interaction.</title>
        <authorList>
            <person name="Sebaihia M."/>
            <person name="Preston A."/>
            <person name="Maskell D.J."/>
            <person name="Kuzmiak H."/>
            <person name="Connell T.D."/>
            <person name="King N.D."/>
            <person name="Orndorff P.E."/>
            <person name="Miyamoto D.M."/>
            <person name="Thomson N.R."/>
            <person name="Harris D."/>
            <person name="Goble A."/>
            <person name="Lord A."/>
            <person name="Murphy L."/>
            <person name="Quail M.A."/>
            <person name="Rutter S."/>
            <person name="Squares R."/>
            <person name="Squares S."/>
            <person name="Woodward J."/>
            <person name="Parkhill J."/>
            <person name="Temple L.M."/>
        </authorList>
    </citation>
    <scope>NUCLEOTIDE SEQUENCE [LARGE SCALE GENOMIC DNA]</scope>
    <source>
        <strain evidence="4 5">197N</strain>
    </source>
</reference>
<comment type="similarity">
    <text evidence="1 2">Belongs to the outer membrane factor (OMF) (TC 1.B.17) family.</text>
</comment>
<dbReference type="Pfam" id="PF02321">
    <property type="entry name" value="OEP"/>
    <property type="match status" value="2"/>
</dbReference>
<dbReference type="eggNOG" id="COG1538">
    <property type="taxonomic scope" value="Bacteria"/>
</dbReference>
<dbReference type="OrthoDB" id="8553524at2"/>
<dbReference type="AlphaFoldDB" id="Q2KVA4"/>
<dbReference type="GO" id="GO:0031640">
    <property type="term" value="P:killing of cells of another organism"/>
    <property type="evidence" value="ECO:0007669"/>
    <property type="project" value="UniProtKB-KW"/>
</dbReference>
<sequence length="493" mass="52271">MAADRLAPLRWLALCSPVLLAACASSIDRAPASANRAWQPPAAPAQWRALATESPALPVRPAADRDYDLPALIDMAQRNNPATRLAWSQARQAASAVGLAESTYLPRLSATVITGRLETDRRLPEILGQRPTIDSSLRGTVPALTLEWLLFDFGMRASANEAARNLSLGANFLFNLVHQKLVYDVSRNYYEYGAARQRTRISAETLQNSESVLAAVMAKRKSGLATSIEEAQARQLVAQARLQQVRSAGLERNAYQALLDHLGLPPGTPVRVADSAAAPLPSAQELPQGAILQRALAERPDIMASIASLKAAENGVDVAQADFLPKVFLAGFYMGGHNKLSIGPVSGLSNGSVTRGVLLGLTMPLYDGGMRSSRLHDARERVQAAQAALEKLRNTAMSEIVIASNLLETALQSYEAASTLVDTTALTYDAALDAYKQGLGTITVATEAANGLLSARIARADAHAAAQVAAVSLAFALGKLNDSLVPPSGGESR</sequence>
<comment type="function">
    <text evidence="2">CyaE is necessary for transport of calmodulin-sensitive adenylate cyclase-hemolysin (cyclolysin).</text>
</comment>
<feature type="chain" id="PRO_5004211886" description="Protein CyaE" evidence="3">
    <location>
        <begin position="22"/>
        <end position="493"/>
    </location>
</feature>
<proteinExistence type="inferred from homology"/>
<dbReference type="Gene3D" id="1.20.1600.10">
    <property type="entry name" value="Outer membrane efflux proteins (OEP)"/>
    <property type="match status" value="1"/>
</dbReference>